<keyword evidence="6" id="KW-1185">Reference proteome</keyword>
<proteinExistence type="inferred from homology"/>
<gene>
    <name evidence="5" type="ORF">OXX778_LOCUS15619</name>
</gene>
<evidence type="ECO:0000256" key="1">
    <source>
        <dbReference type="ARBA" id="ARBA00007905"/>
    </source>
</evidence>
<dbReference type="InterPro" id="IPR036812">
    <property type="entry name" value="NAD(P)_OxRdtase_dom_sf"/>
</dbReference>
<organism evidence="5 6">
    <name type="scientific">Brachionus calyciflorus</name>
    <dbReference type="NCBI Taxonomy" id="104777"/>
    <lineage>
        <taxon>Eukaryota</taxon>
        <taxon>Metazoa</taxon>
        <taxon>Spiralia</taxon>
        <taxon>Gnathifera</taxon>
        <taxon>Rotifera</taxon>
        <taxon>Eurotatoria</taxon>
        <taxon>Monogononta</taxon>
        <taxon>Pseudotrocha</taxon>
        <taxon>Ploima</taxon>
        <taxon>Brachionidae</taxon>
        <taxon>Brachionus</taxon>
    </lineage>
</organism>
<reference evidence="5" key="1">
    <citation type="submission" date="2021-02" db="EMBL/GenBank/DDBJ databases">
        <authorList>
            <person name="Nowell W R."/>
        </authorList>
    </citation>
    <scope>NUCLEOTIDE SEQUENCE</scope>
    <source>
        <strain evidence="5">Ploen Becks lab</strain>
    </source>
</reference>
<dbReference type="Pfam" id="PF00248">
    <property type="entry name" value="Aldo_ket_red"/>
    <property type="match status" value="1"/>
</dbReference>
<dbReference type="Gene3D" id="3.20.20.100">
    <property type="entry name" value="NADP-dependent oxidoreductase domain"/>
    <property type="match status" value="1"/>
</dbReference>
<dbReference type="EMBL" id="CAJNOC010003493">
    <property type="protein sequence ID" value="CAF0984960.1"/>
    <property type="molecule type" value="Genomic_DNA"/>
</dbReference>
<dbReference type="GO" id="GO:0016491">
    <property type="term" value="F:oxidoreductase activity"/>
    <property type="evidence" value="ECO:0007669"/>
    <property type="project" value="UniProtKB-KW"/>
</dbReference>
<evidence type="ECO:0000313" key="6">
    <source>
        <dbReference type="Proteomes" id="UP000663879"/>
    </source>
</evidence>
<evidence type="ECO:0000259" key="4">
    <source>
        <dbReference type="Pfam" id="PF00248"/>
    </source>
</evidence>
<comment type="similarity">
    <text evidence="1">Belongs to the aldo/keto reductase family.</text>
</comment>
<dbReference type="InterPro" id="IPR018170">
    <property type="entry name" value="Aldo/ket_reductase_CS"/>
</dbReference>
<dbReference type="FunFam" id="3.20.20.100:FF:000006">
    <property type="entry name" value="Aldo-keto reductase family 1 member A1"/>
    <property type="match status" value="1"/>
</dbReference>
<dbReference type="SUPFAM" id="SSF51430">
    <property type="entry name" value="NAD(P)-linked oxidoreductase"/>
    <property type="match status" value="1"/>
</dbReference>
<evidence type="ECO:0000313" key="5">
    <source>
        <dbReference type="EMBL" id="CAF0984960.1"/>
    </source>
</evidence>
<dbReference type="PROSITE" id="PS00062">
    <property type="entry name" value="ALDOKETO_REDUCTASE_2"/>
    <property type="match status" value="1"/>
</dbReference>
<dbReference type="PANTHER" id="PTHR11732">
    <property type="entry name" value="ALDO/KETO REDUCTASE"/>
    <property type="match status" value="1"/>
</dbReference>
<keyword evidence="2" id="KW-0521">NADP</keyword>
<dbReference type="AlphaFoldDB" id="A0A814FH36"/>
<dbReference type="PROSITE" id="PS00798">
    <property type="entry name" value="ALDOKETO_REDUCTASE_1"/>
    <property type="match status" value="1"/>
</dbReference>
<feature type="domain" description="NADP-dependent oxidoreductase" evidence="4">
    <location>
        <begin position="18"/>
        <end position="293"/>
    </location>
</feature>
<name>A0A814FH36_9BILA</name>
<dbReference type="PROSITE" id="PS00063">
    <property type="entry name" value="ALDOKETO_REDUCTASE_3"/>
    <property type="match status" value="1"/>
</dbReference>
<dbReference type="PRINTS" id="PR00069">
    <property type="entry name" value="ALDKETRDTASE"/>
</dbReference>
<keyword evidence="3" id="KW-0560">Oxidoreductase</keyword>
<dbReference type="Proteomes" id="UP000663879">
    <property type="component" value="Unassembled WGS sequence"/>
</dbReference>
<dbReference type="InterPro" id="IPR023210">
    <property type="entry name" value="NADP_OxRdtase_dom"/>
</dbReference>
<evidence type="ECO:0000256" key="2">
    <source>
        <dbReference type="ARBA" id="ARBA00022857"/>
    </source>
</evidence>
<sequence>MSIYNAKFSNGLEIPVLGLGTYKEENEEVLIKAIKSAIQSGYRHFDCAHIYFNEQHIGKAIRESIAESNGSLKREDFFITSKCWNTFHSTQKVHLCLDQIIERLGLEYLDLYLIHWPMGFKEDAGDYPMGEDGKMIASDVHYLDTYKAMEECVRNGKAKSIGLSNFNIQQIQDVLNNCTIRPVCNQFEVNPLFRNEELVQFCQKNDIVVVAYAPLGAPDRAWLKSEDPVPLQHPIVLNLAKKHNKSPAQIILRWLLQRNIVVIPKSVNPGRIEENSKIFDFTLSDEDAAEFNNFKDQFRFYKFEVSDNHPFYPIPAHNIEKLAPVSLPKIDLAEFTSDGSFAWFWGLPKLVCLEFSKPNLVCQIFGKPKLVC</sequence>
<protein>
    <recommendedName>
        <fullName evidence="4">NADP-dependent oxidoreductase domain-containing protein</fullName>
    </recommendedName>
</protein>
<evidence type="ECO:0000256" key="3">
    <source>
        <dbReference type="ARBA" id="ARBA00023002"/>
    </source>
</evidence>
<dbReference type="OrthoDB" id="416253at2759"/>
<dbReference type="InterPro" id="IPR020471">
    <property type="entry name" value="AKR"/>
</dbReference>
<accession>A0A814FH36</accession>
<comment type="caution">
    <text evidence="5">The sequence shown here is derived from an EMBL/GenBank/DDBJ whole genome shotgun (WGS) entry which is preliminary data.</text>
</comment>